<evidence type="ECO:0000256" key="1">
    <source>
        <dbReference type="ARBA" id="ARBA00004167"/>
    </source>
</evidence>
<dbReference type="Pfam" id="PF24811">
    <property type="entry name" value="Ig_Shg"/>
    <property type="match status" value="1"/>
</dbReference>
<feature type="disulfide bond" evidence="10">
    <location>
        <begin position="871"/>
        <end position="880"/>
    </location>
</feature>
<dbReference type="InterPro" id="IPR001791">
    <property type="entry name" value="Laminin_G"/>
</dbReference>
<feature type="domain" description="Cadherin" evidence="17">
    <location>
        <begin position="469"/>
        <end position="593"/>
    </location>
</feature>
<comment type="function">
    <text evidence="12">Cadherins are calcium-dependent cell adhesion proteins.</text>
</comment>
<dbReference type="SUPFAM" id="SSF49313">
    <property type="entry name" value="Cadherin-like"/>
    <property type="match status" value="6"/>
</dbReference>
<comment type="caution">
    <text evidence="10">Lacks conserved residue(s) required for the propagation of feature annotation.</text>
</comment>
<keyword evidence="11" id="KW-0130">Cell adhesion</keyword>
<dbReference type="PROSITE" id="PS50026">
    <property type="entry name" value="EGF_3"/>
    <property type="match status" value="2"/>
</dbReference>
<keyword evidence="2 11" id="KW-0812">Transmembrane</keyword>
<evidence type="ECO:0000256" key="12">
    <source>
        <dbReference type="RuleBase" id="RU004357"/>
    </source>
</evidence>
<evidence type="ECO:0000256" key="7">
    <source>
        <dbReference type="ARBA" id="ARBA00023136"/>
    </source>
</evidence>
<keyword evidence="4" id="KW-0677">Repeat</keyword>
<dbReference type="Gene3D" id="2.60.120.200">
    <property type="match status" value="2"/>
</dbReference>
<dbReference type="InterPro" id="IPR027397">
    <property type="entry name" value="Catenin-bd_sf"/>
</dbReference>
<comment type="caution">
    <text evidence="18">The sequence shown here is derived from an EMBL/GenBank/DDBJ whole genome shotgun (WGS) entry which is preliminary data.</text>
</comment>
<dbReference type="InterPro" id="IPR002126">
    <property type="entry name" value="Cadherin-like_dom"/>
</dbReference>
<comment type="subcellular location">
    <subcellularLocation>
        <location evidence="11">Cell membrane</location>
        <topology evidence="11">Single-pass type I membrane protein</topology>
    </subcellularLocation>
    <subcellularLocation>
        <location evidence="1">Membrane</location>
        <topology evidence="1">Single-pass membrane protein</topology>
    </subcellularLocation>
</comment>
<dbReference type="PRINTS" id="PR00205">
    <property type="entry name" value="CADHERIN"/>
</dbReference>
<dbReference type="PROSITE" id="PS50025">
    <property type="entry name" value="LAM_G_DOMAIN"/>
    <property type="match status" value="2"/>
</dbReference>
<keyword evidence="3" id="KW-0732">Signal</keyword>
<dbReference type="InterPro" id="IPR039808">
    <property type="entry name" value="Cadherin"/>
</dbReference>
<dbReference type="EMBL" id="JARBDR010000917">
    <property type="protein sequence ID" value="KAJ8302655.1"/>
    <property type="molecule type" value="Genomic_DNA"/>
</dbReference>
<feature type="domain" description="Laminin G" evidence="15">
    <location>
        <begin position="1141"/>
        <end position="1331"/>
    </location>
</feature>
<dbReference type="SUPFAM" id="SSF57196">
    <property type="entry name" value="EGF/Laminin"/>
    <property type="match status" value="1"/>
</dbReference>
<dbReference type="PROSITE" id="PS50268">
    <property type="entry name" value="CADHERIN_2"/>
    <property type="match status" value="6"/>
</dbReference>
<sequence length="1599" mass="179514">MHFSNQLDPILLVNATDRDIARAQYTKFKYSLNTDDKDQNNPTFRIEPNTGKIYQMKKLDRDLPNGRPEYQFNVLVEDEPESNQALIGYAIVKVKPKDINDNAPVFPDKLVGKTPENTYYDHQNNLGKNRPIMTVRAVDYDLGNNGSVYYEIDRLSNPPVDSETGDYLFLIDSQTGLLKTNTNKLDREKLDHYTLKIIAKDKGTPQQTSNATITIQIEDINDERPVFVKKIYRTTLSESQKSGPVITVSATDDDIGDNAKLTYSLSEDLSFFAIETLPSNAGVIQVYSAKSIDYEKPEERFFNLTVKAKDPNPSHEDTAYVEITVTDANDEAPVFSEKVKTKTSPENIQPETLLYTFTASDKDSPPNNKFIFSIGEDSFNRFYVEQEGDKCHVKIQRGLDGETLDRESQEFYTVKKEIDIIHLWEPSKAMFFVCRHGDPPLSGEATLRIEVTDLNDNAPDFALHEIPKIMEEEDPPQTVTIFSAVDRDTKKYGGPFTFSLPPCDENPTCNKTTGKQDFILQFDPNGGGGNGIGTVTSTRKFLREVQKFYYLPIIMTDLRGRPPIEQMSATRTLTIEIDDKNNNQHFDGTKEIFVYNYKGMFGNIEIGTANAQDLDDKDSVDKYYYFVRPDHMKKFFSVNRQNGSITMLKGVPSGTFEFEVNVYDHVVFTKKNATATIRVTVQEISDDAVYSSGSIRLIGTTKEKFVEKKLTPGNPSVSTNSSYENFRSLLAKKLDVPYENRYGQLVFIQTSDMLPTDLHTTLLVNLTGIVLMNKDEFAQAADVTIAMVNIDECVKEICESGGCSNILKVDEKRPNLVNTKGKSFVGVRTYVVPECTCKARNFSNPLGCYPGYCLNGGNCQKDDWGDISCNCPSGFDGKRCQETHHTFNDGYALYPNLAQCEDSVTSIEFVTKHENGLLFYNGPVQRLDNDDPRDFIALELNGGYPKLIIDHGTGILPLHLDGKDTSGNTKMQKLNDGSWHHIDVIREGKNVRMVVDHCEKTDFQSGSESIEDRKPCEISGSTKGRNKYLNVNTMLQLGGRYNKPPYPPSNSITDARFKGCIRNLVHNGELYDLHTSKNHPGENHENRCGREDDICNSVGGSKCGPHGKCEMINFDQLDVKCTCEPGYRTANANSIRCDTATTIRDLHAQSYMTWILKGEFFNILQDRKTDMQMRFRTRDANGILLHLPSNSNEAITLEIVNGHVRVTYNLRDYATTDSYLSLSDAPASNGQWHTVYVKRIGRWFQLKMDSGEGRYYNETMGKPSDSQLFSMRRDHVVAGAHVIFDPQADFGGKACITDIRVDEKWFPMKTEENPLSPAAELEDYPNVAMGCVRDDCAAIRCPEGAPIQKECYPLWGKHECRCPAGSQPGVGQGCIGILYCPNNPCYSGGTCIEQDFPETFKCLCPPGWKGALCNQLAVTEVASGGVKYEVFIIVAVMIALFVFLVARRLRRKTDDKAVLYDDQYDDIRENLAAHDEEGAGEEDQDGYDISRLRKPEGYNTSHIDRATYNKPLGRAPPGEGEDVEHFIDDRLRDADDDPNAPPHDNVMEFAYEGGSSDAGSLSSLNTGTSEGDQDYDYLNDWGPKFSKLANMYGLADEDL</sequence>
<feature type="disulfide bond" evidence="10">
    <location>
        <begin position="1404"/>
        <end position="1413"/>
    </location>
</feature>
<name>A0ABQ9EGV0_TEGGR</name>
<dbReference type="Gene3D" id="2.60.40.60">
    <property type="entry name" value="Cadherins"/>
    <property type="match status" value="6"/>
</dbReference>
<feature type="compositionally biased region" description="Low complexity" evidence="13">
    <location>
        <begin position="1553"/>
        <end position="1564"/>
    </location>
</feature>
<evidence type="ECO:0000256" key="6">
    <source>
        <dbReference type="ARBA" id="ARBA00022989"/>
    </source>
</evidence>
<dbReference type="InterPro" id="IPR020894">
    <property type="entry name" value="Cadherin_CS"/>
</dbReference>
<feature type="domain" description="EGF-like" evidence="16">
    <location>
        <begin position="844"/>
        <end position="881"/>
    </location>
</feature>
<dbReference type="Pfam" id="PF00008">
    <property type="entry name" value="EGF"/>
    <property type="match status" value="1"/>
</dbReference>
<protein>
    <recommendedName>
        <fullName evidence="20">Neural-cadherin</fullName>
    </recommendedName>
</protein>
<evidence type="ECO:0000256" key="9">
    <source>
        <dbReference type="PROSITE-ProRule" id="PRU00043"/>
    </source>
</evidence>
<keyword evidence="10" id="KW-0245">EGF-like domain</keyword>
<evidence type="ECO:0000259" key="16">
    <source>
        <dbReference type="PROSITE" id="PS50026"/>
    </source>
</evidence>
<dbReference type="InterPro" id="IPR000233">
    <property type="entry name" value="Cadherin_Y-type_LIR"/>
</dbReference>
<evidence type="ECO:0000256" key="14">
    <source>
        <dbReference type="SAM" id="Phobius"/>
    </source>
</evidence>
<dbReference type="InterPro" id="IPR015919">
    <property type="entry name" value="Cadherin-like_sf"/>
</dbReference>
<dbReference type="PANTHER" id="PTHR24027">
    <property type="entry name" value="CADHERIN-23"/>
    <property type="match status" value="1"/>
</dbReference>
<evidence type="ECO:0000256" key="11">
    <source>
        <dbReference type="RuleBase" id="RU003318"/>
    </source>
</evidence>
<dbReference type="Pfam" id="PF02210">
    <property type="entry name" value="Laminin_G_2"/>
    <property type="match status" value="2"/>
</dbReference>
<accession>A0ABQ9EGV0</accession>
<dbReference type="InterPro" id="IPR056370">
    <property type="entry name" value="Shg-like_Ig-like"/>
</dbReference>
<evidence type="ECO:0000256" key="5">
    <source>
        <dbReference type="ARBA" id="ARBA00022837"/>
    </source>
</evidence>
<feature type="region of interest" description="Disordered" evidence="13">
    <location>
        <begin position="1503"/>
        <end position="1522"/>
    </location>
</feature>
<evidence type="ECO:0000256" key="4">
    <source>
        <dbReference type="ARBA" id="ARBA00022737"/>
    </source>
</evidence>
<feature type="domain" description="EGF-like" evidence="16">
    <location>
        <begin position="1376"/>
        <end position="1414"/>
    </location>
</feature>
<dbReference type="SMART" id="SM00181">
    <property type="entry name" value="EGF"/>
    <property type="match status" value="4"/>
</dbReference>
<evidence type="ECO:0000313" key="19">
    <source>
        <dbReference type="Proteomes" id="UP001217089"/>
    </source>
</evidence>
<proteinExistence type="predicted"/>
<feature type="disulfide bond" evidence="10">
    <location>
        <begin position="1385"/>
        <end position="1402"/>
    </location>
</feature>
<evidence type="ECO:0000256" key="8">
    <source>
        <dbReference type="ARBA" id="ARBA00023157"/>
    </source>
</evidence>
<dbReference type="PANTHER" id="PTHR24027:SF422">
    <property type="entry name" value="CADHERIN DOMAIN-CONTAINING PROTEIN"/>
    <property type="match status" value="1"/>
</dbReference>
<keyword evidence="7 14" id="KW-0472">Membrane</keyword>
<feature type="domain" description="Laminin G" evidence="15">
    <location>
        <begin position="881"/>
        <end position="1088"/>
    </location>
</feature>
<feature type="domain" description="Cadherin" evidence="17">
    <location>
        <begin position="228"/>
        <end position="335"/>
    </location>
</feature>
<dbReference type="SMART" id="SM00282">
    <property type="entry name" value="LamG"/>
    <property type="match status" value="2"/>
</dbReference>
<dbReference type="CDD" id="cd00054">
    <property type="entry name" value="EGF_CA"/>
    <property type="match status" value="1"/>
</dbReference>
<keyword evidence="5 9" id="KW-0106">Calcium</keyword>
<evidence type="ECO:0000313" key="18">
    <source>
        <dbReference type="EMBL" id="KAJ8302655.1"/>
    </source>
</evidence>
<dbReference type="Gene3D" id="2.10.25.10">
    <property type="entry name" value="Laminin"/>
    <property type="match status" value="2"/>
</dbReference>
<dbReference type="Pfam" id="PF00028">
    <property type="entry name" value="Cadherin"/>
    <property type="match status" value="4"/>
</dbReference>
<dbReference type="PROSITE" id="PS01186">
    <property type="entry name" value="EGF_2"/>
    <property type="match status" value="2"/>
</dbReference>
<feature type="domain" description="Cadherin" evidence="17">
    <location>
        <begin position="606"/>
        <end position="705"/>
    </location>
</feature>
<dbReference type="PROSITE" id="PS00232">
    <property type="entry name" value="CADHERIN_1"/>
    <property type="match status" value="1"/>
</dbReference>
<reference evidence="18 19" key="1">
    <citation type="submission" date="2022-12" db="EMBL/GenBank/DDBJ databases">
        <title>Chromosome-level genome of Tegillarca granosa.</title>
        <authorList>
            <person name="Kim J."/>
        </authorList>
    </citation>
    <scope>NUCLEOTIDE SEQUENCE [LARGE SCALE GENOMIC DNA]</scope>
    <source>
        <strain evidence="18">Teg-2019</strain>
        <tissue evidence="18">Adductor muscle</tissue>
    </source>
</reference>
<evidence type="ECO:0000256" key="13">
    <source>
        <dbReference type="SAM" id="MobiDB-lite"/>
    </source>
</evidence>
<evidence type="ECO:0008006" key="20">
    <source>
        <dbReference type="Google" id="ProtNLM"/>
    </source>
</evidence>
<feature type="region of interest" description="Disordered" evidence="13">
    <location>
        <begin position="1551"/>
        <end position="1573"/>
    </location>
</feature>
<dbReference type="Pfam" id="PF01049">
    <property type="entry name" value="CADH_Y-type_LIR"/>
    <property type="match status" value="1"/>
</dbReference>
<evidence type="ECO:0000256" key="10">
    <source>
        <dbReference type="PROSITE-ProRule" id="PRU00076"/>
    </source>
</evidence>
<dbReference type="CDD" id="cd11304">
    <property type="entry name" value="Cadherin_repeat"/>
    <property type="match status" value="6"/>
</dbReference>
<dbReference type="Gene3D" id="4.10.900.10">
    <property type="entry name" value="TCF3-CBD (Catenin binding domain)"/>
    <property type="match status" value="1"/>
</dbReference>
<evidence type="ECO:0000256" key="3">
    <source>
        <dbReference type="ARBA" id="ARBA00022729"/>
    </source>
</evidence>
<dbReference type="SUPFAM" id="SSF49899">
    <property type="entry name" value="Concanavalin A-like lectins/glucanases"/>
    <property type="match status" value="2"/>
</dbReference>
<evidence type="ECO:0000259" key="17">
    <source>
        <dbReference type="PROSITE" id="PS50268"/>
    </source>
</evidence>
<keyword evidence="19" id="KW-1185">Reference proteome</keyword>
<keyword evidence="8 10" id="KW-1015">Disulfide bond</keyword>
<evidence type="ECO:0000259" key="15">
    <source>
        <dbReference type="PROSITE" id="PS50025"/>
    </source>
</evidence>
<dbReference type="InterPro" id="IPR000742">
    <property type="entry name" value="EGF"/>
</dbReference>
<dbReference type="InterPro" id="IPR013320">
    <property type="entry name" value="ConA-like_dom_sf"/>
</dbReference>
<feature type="domain" description="Cadherin" evidence="17">
    <location>
        <begin position="132"/>
        <end position="227"/>
    </location>
</feature>
<gene>
    <name evidence="18" type="ORF">KUTeg_019051</name>
</gene>
<feature type="domain" description="Cadherin" evidence="17">
    <location>
        <begin position="10"/>
        <end position="106"/>
    </location>
</feature>
<keyword evidence="6 14" id="KW-1133">Transmembrane helix</keyword>
<dbReference type="Proteomes" id="UP001217089">
    <property type="component" value="Unassembled WGS sequence"/>
</dbReference>
<dbReference type="PROSITE" id="PS00022">
    <property type="entry name" value="EGF_1"/>
    <property type="match status" value="2"/>
</dbReference>
<feature type="domain" description="Cadherin" evidence="17">
    <location>
        <begin position="336"/>
        <end position="461"/>
    </location>
</feature>
<dbReference type="SMART" id="SM00112">
    <property type="entry name" value="CA"/>
    <property type="match status" value="6"/>
</dbReference>
<feature type="transmembrane region" description="Helical" evidence="14">
    <location>
        <begin position="1428"/>
        <end position="1446"/>
    </location>
</feature>
<feature type="region of interest" description="Disordered" evidence="13">
    <location>
        <begin position="1472"/>
        <end position="1494"/>
    </location>
</feature>
<organism evidence="18 19">
    <name type="scientific">Tegillarca granosa</name>
    <name type="common">Malaysian cockle</name>
    <name type="synonym">Anadara granosa</name>
    <dbReference type="NCBI Taxonomy" id="220873"/>
    <lineage>
        <taxon>Eukaryota</taxon>
        <taxon>Metazoa</taxon>
        <taxon>Spiralia</taxon>
        <taxon>Lophotrochozoa</taxon>
        <taxon>Mollusca</taxon>
        <taxon>Bivalvia</taxon>
        <taxon>Autobranchia</taxon>
        <taxon>Pteriomorphia</taxon>
        <taxon>Arcoida</taxon>
        <taxon>Arcoidea</taxon>
        <taxon>Arcidae</taxon>
        <taxon>Tegillarca</taxon>
    </lineage>
</organism>
<dbReference type="CDD" id="cd00110">
    <property type="entry name" value="LamG"/>
    <property type="match status" value="2"/>
</dbReference>
<evidence type="ECO:0000256" key="2">
    <source>
        <dbReference type="ARBA" id="ARBA00022692"/>
    </source>
</evidence>